<dbReference type="Proteomes" id="UP000249794">
    <property type="component" value="Unassembled WGS sequence"/>
</dbReference>
<organism evidence="1 2">
    <name type="scientific">Phormidesmis priestleyi</name>
    <dbReference type="NCBI Taxonomy" id="268141"/>
    <lineage>
        <taxon>Bacteria</taxon>
        <taxon>Bacillati</taxon>
        <taxon>Cyanobacteriota</taxon>
        <taxon>Cyanophyceae</taxon>
        <taxon>Leptolyngbyales</taxon>
        <taxon>Leptolyngbyaceae</taxon>
        <taxon>Phormidesmis</taxon>
    </lineage>
</organism>
<reference evidence="2" key="1">
    <citation type="submission" date="2018-04" db="EMBL/GenBank/DDBJ databases">
        <authorList>
            <person name="Cornet L."/>
        </authorList>
    </citation>
    <scope>NUCLEOTIDE SEQUENCE [LARGE SCALE GENOMIC DNA]</scope>
</reference>
<keyword evidence="1" id="KW-0808">Transferase</keyword>
<dbReference type="GO" id="GO:0016740">
    <property type="term" value="F:transferase activity"/>
    <property type="evidence" value="ECO:0007669"/>
    <property type="project" value="UniProtKB-KW"/>
</dbReference>
<evidence type="ECO:0000313" key="2">
    <source>
        <dbReference type="Proteomes" id="UP000249794"/>
    </source>
</evidence>
<name>A0A2W4Z306_9CYAN</name>
<comment type="caution">
    <text evidence="1">The sequence shown here is derived from an EMBL/GenBank/DDBJ whole genome shotgun (WGS) entry which is preliminary data.</text>
</comment>
<dbReference type="AlphaFoldDB" id="A0A2W4Z306"/>
<dbReference type="Pfam" id="PF09424">
    <property type="entry name" value="YqeY"/>
    <property type="match status" value="1"/>
</dbReference>
<sequence>AGRTELADKEAKELEILAEYLPAQVSDADIEAAVDEAIAQTGATSMRDMGKVMEPVMKKLQGQADGGKVQAIVKAKLAGK</sequence>
<accession>A0A2W4Z306</accession>
<dbReference type="InterPro" id="IPR019004">
    <property type="entry name" value="YqeY/Aim41"/>
</dbReference>
<gene>
    <name evidence="1" type="ORF">DCF15_12860</name>
</gene>
<proteinExistence type="predicted"/>
<dbReference type="Gene3D" id="1.10.10.410">
    <property type="match status" value="1"/>
</dbReference>
<dbReference type="PANTHER" id="PTHR28055:SF1">
    <property type="entry name" value="ALTERED INHERITANCE OF MITOCHONDRIA PROTEIN 41, MITOCHONDRIAL"/>
    <property type="match status" value="1"/>
</dbReference>
<dbReference type="GO" id="GO:0016884">
    <property type="term" value="F:carbon-nitrogen ligase activity, with glutamine as amido-N-donor"/>
    <property type="evidence" value="ECO:0007669"/>
    <property type="project" value="InterPro"/>
</dbReference>
<dbReference type="SUPFAM" id="SSF89095">
    <property type="entry name" value="GatB/YqeY motif"/>
    <property type="match status" value="1"/>
</dbReference>
<dbReference type="PANTHER" id="PTHR28055">
    <property type="entry name" value="ALTERED INHERITANCE OF MITOCHONDRIA PROTEIN 41, MITOCHONDRIAL"/>
    <property type="match status" value="1"/>
</dbReference>
<dbReference type="EMBL" id="QBMP01000131">
    <property type="protein sequence ID" value="PZO53321.1"/>
    <property type="molecule type" value="Genomic_DNA"/>
</dbReference>
<evidence type="ECO:0000313" key="1">
    <source>
        <dbReference type="EMBL" id="PZO53321.1"/>
    </source>
</evidence>
<protein>
    <submittedName>
        <fullName evidence="1">Glutamyl-tRNA amidotransferase</fullName>
    </submittedName>
</protein>
<feature type="non-terminal residue" evidence="1">
    <location>
        <position position="1"/>
    </location>
</feature>
<dbReference type="InterPro" id="IPR003789">
    <property type="entry name" value="Asn/Gln_tRNA_amidoTrase-B-like"/>
</dbReference>
<dbReference type="InterPro" id="IPR023168">
    <property type="entry name" value="GatB_Yqey_C_2"/>
</dbReference>
<reference evidence="1 2" key="2">
    <citation type="submission" date="2018-06" db="EMBL/GenBank/DDBJ databases">
        <title>Metagenomic assembly of (sub)arctic Cyanobacteria and their associated microbiome from non-axenic cultures.</title>
        <authorList>
            <person name="Baurain D."/>
        </authorList>
    </citation>
    <scope>NUCLEOTIDE SEQUENCE [LARGE SCALE GENOMIC DNA]</scope>
    <source>
        <strain evidence="1">ULC027bin1</strain>
    </source>
</reference>